<protein>
    <submittedName>
        <fullName evidence="1">Uncharacterized protein</fullName>
    </submittedName>
</protein>
<name>A0AAD4CC77_ASPNN</name>
<accession>A0AAD4CC77</accession>
<dbReference type="AlphaFoldDB" id="A0AAD4CC77"/>
<proteinExistence type="predicted"/>
<reference evidence="1" key="2">
    <citation type="submission" date="2020-02" db="EMBL/GenBank/DDBJ databases">
        <authorList>
            <person name="Gilchrist C.L.M."/>
            <person name="Chooi Y.-H."/>
        </authorList>
    </citation>
    <scope>NUCLEOTIDE SEQUENCE</scope>
    <source>
        <strain evidence="1">MST-FP2251</strain>
    </source>
</reference>
<keyword evidence="2" id="KW-1185">Reference proteome</keyword>
<organism evidence="1 2">
    <name type="scientific">Aspergillus nanangensis</name>
    <dbReference type="NCBI Taxonomy" id="2582783"/>
    <lineage>
        <taxon>Eukaryota</taxon>
        <taxon>Fungi</taxon>
        <taxon>Dikarya</taxon>
        <taxon>Ascomycota</taxon>
        <taxon>Pezizomycotina</taxon>
        <taxon>Eurotiomycetes</taxon>
        <taxon>Eurotiomycetidae</taxon>
        <taxon>Eurotiales</taxon>
        <taxon>Aspergillaceae</taxon>
        <taxon>Aspergillus</taxon>
        <taxon>Aspergillus subgen. Circumdati</taxon>
    </lineage>
</organism>
<dbReference type="EMBL" id="VCAU01000147">
    <property type="protein sequence ID" value="KAF9883794.1"/>
    <property type="molecule type" value="Genomic_DNA"/>
</dbReference>
<dbReference type="PANTHER" id="PTHR38111">
    <property type="entry name" value="ZN(2)-C6 FUNGAL-TYPE DOMAIN-CONTAINING PROTEIN-RELATED"/>
    <property type="match status" value="1"/>
</dbReference>
<comment type="caution">
    <text evidence="1">The sequence shown here is derived from an EMBL/GenBank/DDBJ whole genome shotgun (WGS) entry which is preliminary data.</text>
</comment>
<dbReference type="Proteomes" id="UP001194746">
    <property type="component" value="Unassembled WGS sequence"/>
</dbReference>
<dbReference type="InterPro" id="IPR053178">
    <property type="entry name" value="Osmoadaptation_assoc"/>
</dbReference>
<gene>
    <name evidence="1" type="ORF">FE257_002778</name>
</gene>
<dbReference type="PANTHER" id="PTHR38111:SF11">
    <property type="entry name" value="TRANSCRIPTION FACTOR DOMAIN-CONTAINING PROTEIN-RELATED"/>
    <property type="match status" value="1"/>
</dbReference>
<reference evidence="1" key="1">
    <citation type="journal article" date="2019" name="Beilstein J. Org. Chem.">
        <title>Nanangenines: drimane sesquiterpenoids as the dominant metabolite cohort of a novel Australian fungus, Aspergillus nanangensis.</title>
        <authorList>
            <person name="Lacey H.J."/>
            <person name="Gilchrist C.L.M."/>
            <person name="Crombie A."/>
            <person name="Kalaitzis J.A."/>
            <person name="Vuong D."/>
            <person name="Rutledge P.J."/>
            <person name="Turner P."/>
            <person name="Pitt J.I."/>
            <person name="Lacey E."/>
            <person name="Chooi Y.H."/>
            <person name="Piggott A.M."/>
        </authorList>
    </citation>
    <scope>NUCLEOTIDE SEQUENCE</scope>
    <source>
        <strain evidence="1">MST-FP2251</strain>
    </source>
</reference>
<evidence type="ECO:0000313" key="1">
    <source>
        <dbReference type="EMBL" id="KAF9883794.1"/>
    </source>
</evidence>
<evidence type="ECO:0000313" key="2">
    <source>
        <dbReference type="Proteomes" id="UP001194746"/>
    </source>
</evidence>
<sequence length="433" mass="48859">MEVRSQLFQSFVDWYLPPSEYLQEGTGKNILQTLPDLTTSSQILDKAVTSLSSAFLARQNRDTRLLEYSTRLYGNAIQHLNRKIRSRGDLGHDVLYTTLVNCSPPGFSAWIAHVQGSNAIINQGASRKGDSTIEKLFHRQLKFVTLCDAIGKRKAAGLYKSLAWEHGSSRRTENPDLVDEIIDKLVECSALMEKVDHFVQDGNEKAQDTGAELLSSCLALEMQFHQIHTAMQRNLGVPSPLPLDIYYWKGFRSTLSTNVFLKPLDFPSLTCAECHLLYWAALILLYPLIDQLLSVLDHPDDHIDLASAYAPIRSLEGMFDSPSDEEEGIHEPLDFETSPDFTAIAEHYANEICRSVVYCVQPDMKTLGAQLLLAPLSQSAQFFYVRDLTEKYKWCQRVFTMLPQLGLGIGFFLKDMVWPKYRDSHRGKSASPG</sequence>